<dbReference type="AlphaFoldDB" id="A0A7S4USC8"/>
<accession>A0A7S4USC8</accession>
<protein>
    <submittedName>
        <fullName evidence="2">Uncharacterized protein</fullName>
    </submittedName>
</protein>
<sequence>MEPDAYSATCSSKKASISFNRLTSSLRSLPSIHDEASSAFNNYSPSHASSASKLVTPVRTKAPSFKHGKQTKIKHFHPITINKHSAKDNSTSTSLFSFSIDHVLSFLHDDALSVSQCSSLLPSSSITSLTLHGDELKCLPSLIVPSYPDSSVPILAGAIEPTSSSLPPISDYLPMFSHASPSSSSIISKELLQEDLNDAVDGECIVGDPTSEPQNLDHYGSSSKERKKRNWDGAARARHSEVCTGRTRLTLIEKAEIIKLYYTSTRTSSFHLDQKTLARMYNKSPAAISKILKPNYAIWILSKCVRILSTQEISDLSFIIRQAILAGKGG</sequence>
<gene>
    <name evidence="2" type="ORF">GTHE00462_LOCUS30452</name>
</gene>
<dbReference type="EMBL" id="HBKN01038872">
    <property type="protein sequence ID" value="CAE2326388.1"/>
    <property type="molecule type" value="Transcribed_RNA"/>
</dbReference>
<feature type="region of interest" description="Disordered" evidence="1">
    <location>
        <begin position="207"/>
        <end position="233"/>
    </location>
</feature>
<evidence type="ECO:0000256" key="1">
    <source>
        <dbReference type="SAM" id="MobiDB-lite"/>
    </source>
</evidence>
<reference evidence="2" key="1">
    <citation type="submission" date="2021-01" db="EMBL/GenBank/DDBJ databases">
        <authorList>
            <person name="Corre E."/>
            <person name="Pelletier E."/>
            <person name="Niang G."/>
            <person name="Scheremetjew M."/>
            <person name="Finn R."/>
            <person name="Kale V."/>
            <person name="Holt S."/>
            <person name="Cochrane G."/>
            <person name="Meng A."/>
            <person name="Brown T."/>
            <person name="Cohen L."/>
        </authorList>
    </citation>
    <scope>NUCLEOTIDE SEQUENCE</scope>
    <source>
        <strain evidence="2">CCMP 2712</strain>
    </source>
</reference>
<name>A0A7S4USC8_GUITH</name>
<organism evidence="2">
    <name type="scientific">Guillardia theta</name>
    <name type="common">Cryptophyte</name>
    <name type="synonym">Cryptomonas phi</name>
    <dbReference type="NCBI Taxonomy" id="55529"/>
    <lineage>
        <taxon>Eukaryota</taxon>
        <taxon>Cryptophyceae</taxon>
        <taxon>Pyrenomonadales</taxon>
        <taxon>Geminigeraceae</taxon>
        <taxon>Guillardia</taxon>
    </lineage>
</organism>
<evidence type="ECO:0000313" key="2">
    <source>
        <dbReference type="EMBL" id="CAE2326388.1"/>
    </source>
</evidence>
<proteinExistence type="predicted"/>